<keyword evidence="15" id="KW-1185">Reference proteome</keyword>
<dbReference type="Pfam" id="PF02931">
    <property type="entry name" value="Neur_chan_LBD"/>
    <property type="match status" value="1"/>
</dbReference>
<comment type="subcellular location">
    <subcellularLocation>
        <location evidence="2">Cell membrane</location>
    </subcellularLocation>
    <subcellularLocation>
        <location evidence="1">Membrane</location>
        <topology evidence="1">Multi-pass membrane protein</topology>
    </subcellularLocation>
</comment>
<evidence type="ECO:0000313" key="14">
    <source>
        <dbReference type="EMBL" id="PVD34621.1"/>
    </source>
</evidence>
<dbReference type="SUPFAM" id="SSF63712">
    <property type="entry name" value="Nicotinic receptor ligand binding domain-like"/>
    <property type="match status" value="1"/>
</dbReference>
<comment type="caution">
    <text evidence="14">The sequence shown here is derived from an EMBL/GenBank/DDBJ whole genome shotgun (WGS) entry which is preliminary data.</text>
</comment>
<keyword evidence="9 11" id="KW-0472">Membrane</keyword>
<dbReference type="FunFam" id="1.20.58.390:FF:000032">
    <property type="entry name" value="gamma-aminobutyric acid receptor subunit epsilon"/>
    <property type="match status" value="1"/>
</dbReference>
<evidence type="ECO:0000256" key="11">
    <source>
        <dbReference type="RuleBase" id="RU000687"/>
    </source>
</evidence>
<feature type="transmembrane region" description="Helical" evidence="11">
    <location>
        <begin position="458"/>
        <end position="477"/>
    </location>
</feature>
<dbReference type="Pfam" id="PF02932">
    <property type="entry name" value="Neur_chan_memb"/>
    <property type="match status" value="1"/>
</dbReference>
<keyword evidence="10 11" id="KW-0407">Ion channel</keyword>
<keyword evidence="8 11" id="KW-0406">Ion transport</keyword>
<protein>
    <submittedName>
        <fullName evidence="14">Uncharacterized protein</fullName>
    </submittedName>
</protein>
<dbReference type="InterPro" id="IPR038050">
    <property type="entry name" value="Neuro_actylchol_rec"/>
</dbReference>
<dbReference type="SUPFAM" id="SSF90112">
    <property type="entry name" value="Neurotransmitter-gated ion-channel transmembrane pore"/>
    <property type="match status" value="1"/>
</dbReference>
<keyword evidence="5 11" id="KW-0812">Transmembrane</keyword>
<dbReference type="InterPro" id="IPR036734">
    <property type="entry name" value="Neur_chan_lig-bd_sf"/>
</dbReference>
<feature type="transmembrane region" description="Helical" evidence="11">
    <location>
        <begin position="316"/>
        <end position="337"/>
    </location>
</feature>
<evidence type="ECO:0000259" key="13">
    <source>
        <dbReference type="Pfam" id="PF02932"/>
    </source>
</evidence>
<dbReference type="EMBL" id="PZQS01000003">
    <property type="protein sequence ID" value="PVD34621.1"/>
    <property type="molecule type" value="Genomic_DNA"/>
</dbReference>
<dbReference type="PRINTS" id="PR00252">
    <property type="entry name" value="NRIONCHANNEL"/>
</dbReference>
<keyword evidence="7 11" id="KW-1133">Transmembrane helix</keyword>
<dbReference type="CDD" id="cd18991">
    <property type="entry name" value="LGIC_ECD_GlyR"/>
    <property type="match status" value="1"/>
</dbReference>
<proteinExistence type="inferred from homology"/>
<sequence>METFAGQGLLGSVENWHPLWKMLEQAQTDMQSSTVLNLVAAIHACVYQWQVVMETGDHNQNREVQEPKKTSREVTTIARLVKNKCQIQLLMSMSDLPTVVQCQVYVDSFDSVSEASMDYTVSIMLALSWYQPRLKYLYNVEFFEIDSENMKKLWVPDLYFPNEKLASFHQIMGPNTMMRLYPDGRLEYLARLSLTLSCPMNLRNYPFDRQSCSLKIESFGFDSEKLILEWVTDGDPVEINEDIELPQFQVVAKESGVCSKQERYKIAGNHSCLMATFHLERSLQYYLIQMYIPSSLIVVVSWLSFWLTASSVPGRISLGVLTVLTMTTQSSSVNASLPRVSYIKAIDLWMSTCLVFVFAALIEFAVVNVLSRRRRAVMPPPAVHITSFENCPGPSSEATCAISNSSPRWIRRKAGPSKRWSIVDLDGRTLLMGDQDEVTPFERPCCDKIALSTFLDKLSRVVFPFCFAIFGTCYWTYYCHLTDTALSVDTGANETELIL</sequence>
<dbReference type="NCBIfam" id="TIGR00860">
    <property type="entry name" value="LIC"/>
    <property type="match status" value="1"/>
</dbReference>
<feature type="transmembrane region" description="Helical" evidence="11">
    <location>
        <begin position="290"/>
        <end position="309"/>
    </location>
</feature>
<dbReference type="InterPro" id="IPR006201">
    <property type="entry name" value="Neur_channel"/>
</dbReference>
<feature type="transmembrane region" description="Helical" evidence="11">
    <location>
        <begin position="349"/>
        <end position="370"/>
    </location>
</feature>
<evidence type="ECO:0000256" key="7">
    <source>
        <dbReference type="ARBA" id="ARBA00022989"/>
    </source>
</evidence>
<dbReference type="InterPro" id="IPR006028">
    <property type="entry name" value="GABAA/Glycine_rcpt"/>
</dbReference>
<evidence type="ECO:0000256" key="1">
    <source>
        <dbReference type="ARBA" id="ARBA00004141"/>
    </source>
</evidence>
<dbReference type="OrthoDB" id="407674at2759"/>
<name>A0A2T7PMH4_POMCA</name>
<dbReference type="GO" id="GO:0022824">
    <property type="term" value="F:transmitter-gated monoatomic ion channel activity"/>
    <property type="evidence" value="ECO:0007669"/>
    <property type="project" value="UniProtKB-ARBA"/>
</dbReference>
<evidence type="ECO:0000256" key="5">
    <source>
        <dbReference type="ARBA" id="ARBA00022692"/>
    </source>
</evidence>
<keyword evidence="3 11" id="KW-0813">Transport</keyword>
<evidence type="ECO:0000256" key="4">
    <source>
        <dbReference type="ARBA" id="ARBA00022475"/>
    </source>
</evidence>
<dbReference type="Gene3D" id="2.70.170.10">
    <property type="entry name" value="Neurotransmitter-gated ion-channel ligand-binding domain"/>
    <property type="match status" value="1"/>
</dbReference>
<organism evidence="14 15">
    <name type="scientific">Pomacea canaliculata</name>
    <name type="common">Golden apple snail</name>
    <dbReference type="NCBI Taxonomy" id="400727"/>
    <lineage>
        <taxon>Eukaryota</taxon>
        <taxon>Metazoa</taxon>
        <taxon>Spiralia</taxon>
        <taxon>Lophotrochozoa</taxon>
        <taxon>Mollusca</taxon>
        <taxon>Gastropoda</taxon>
        <taxon>Caenogastropoda</taxon>
        <taxon>Architaenioglossa</taxon>
        <taxon>Ampullarioidea</taxon>
        <taxon>Ampullariidae</taxon>
        <taxon>Pomacea</taxon>
    </lineage>
</organism>
<dbReference type="InterPro" id="IPR036719">
    <property type="entry name" value="Neuro-gated_channel_TM_sf"/>
</dbReference>
<dbReference type="STRING" id="400727.A0A2T7PMH4"/>
<dbReference type="PANTHER" id="PTHR18945">
    <property type="entry name" value="NEUROTRANSMITTER GATED ION CHANNEL"/>
    <property type="match status" value="1"/>
</dbReference>
<evidence type="ECO:0000256" key="2">
    <source>
        <dbReference type="ARBA" id="ARBA00004236"/>
    </source>
</evidence>
<dbReference type="PROSITE" id="PS00236">
    <property type="entry name" value="NEUROTR_ION_CHANNEL"/>
    <property type="match status" value="1"/>
</dbReference>
<dbReference type="PRINTS" id="PR00253">
    <property type="entry name" value="GABAARECEPTR"/>
</dbReference>
<dbReference type="InterPro" id="IPR018000">
    <property type="entry name" value="Neurotransmitter_ion_chnl_CS"/>
</dbReference>
<accession>A0A2T7PMH4</accession>
<dbReference type="GO" id="GO:0004890">
    <property type="term" value="F:GABA-A receptor activity"/>
    <property type="evidence" value="ECO:0007669"/>
    <property type="project" value="UniProtKB-ARBA"/>
</dbReference>
<feature type="domain" description="Neurotransmitter-gated ion-channel ligand-binding" evidence="12">
    <location>
        <begin position="95"/>
        <end position="282"/>
    </location>
</feature>
<dbReference type="Gene3D" id="1.20.58.390">
    <property type="entry name" value="Neurotransmitter-gated ion-channel transmembrane domain"/>
    <property type="match status" value="1"/>
</dbReference>
<gene>
    <name evidence="14" type="ORF">C0Q70_05897</name>
</gene>
<dbReference type="AlphaFoldDB" id="A0A2T7PMH4"/>
<dbReference type="GO" id="GO:0005886">
    <property type="term" value="C:plasma membrane"/>
    <property type="evidence" value="ECO:0007669"/>
    <property type="project" value="UniProtKB-SubCell"/>
</dbReference>
<evidence type="ECO:0000256" key="8">
    <source>
        <dbReference type="ARBA" id="ARBA00023065"/>
    </source>
</evidence>
<reference evidence="14 15" key="1">
    <citation type="submission" date="2018-04" db="EMBL/GenBank/DDBJ databases">
        <title>The genome of golden apple snail Pomacea canaliculata provides insight into stress tolerance and invasive adaptation.</title>
        <authorList>
            <person name="Liu C."/>
            <person name="Liu B."/>
            <person name="Ren Y."/>
            <person name="Zhang Y."/>
            <person name="Wang H."/>
            <person name="Li S."/>
            <person name="Jiang F."/>
            <person name="Yin L."/>
            <person name="Zhang G."/>
            <person name="Qian W."/>
            <person name="Fan W."/>
        </authorList>
    </citation>
    <scope>NUCLEOTIDE SEQUENCE [LARGE SCALE GENOMIC DNA]</scope>
    <source>
        <strain evidence="14">SZHN2017</strain>
        <tissue evidence="14">Muscle</tissue>
    </source>
</reference>
<keyword evidence="6" id="KW-0732">Signal</keyword>
<evidence type="ECO:0000313" key="15">
    <source>
        <dbReference type="Proteomes" id="UP000245119"/>
    </source>
</evidence>
<evidence type="ECO:0000256" key="3">
    <source>
        <dbReference type="ARBA" id="ARBA00022448"/>
    </source>
</evidence>
<evidence type="ECO:0000256" key="6">
    <source>
        <dbReference type="ARBA" id="ARBA00022729"/>
    </source>
</evidence>
<evidence type="ECO:0000256" key="10">
    <source>
        <dbReference type="ARBA" id="ARBA00023303"/>
    </source>
</evidence>
<evidence type="ECO:0000259" key="12">
    <source>
        <dbReference type="Pfam" id="PF02931"/>
    </source>
</evidence>
<evidence type="ECO:0000256" key="9">
    <source>
        <dbReference type="ARBA" id="ARBA00023136"/>
    </source>
</evidence>
<dbReference type="CDD" id="cd19049">
    <property type="entry name" value="LGIC_TM_anion"/>
    <property type="match status" value="1"/>
</dbReference>
<comment type="similarity">
    <text evidence="11">Belongs to the ligand-gated ion channel (TC 1.A.9) family.</text>
</comment>
<dbReference type="InterPro" id="IPR006029">
    <property type="entry name" value="Neurotrans-gated_channel_TM"/>
</dbReference>
<keyword evidence="4" id="KW-1003">Cell membrane</keyword>
<feature type="domain" description="Neurotransmitter-gated ion-channel transmembrane" evidence="13">
    <location>
        <begin position="290"/>
        <end position="375"/>
    </location>
</feature>
<dbReference type="Proteomes" id="UP000245119">
    <property type="component" value="Linkage Group LG3"/>
</dbReference>
<dbReference type="InterPro" id="IPR006202">
    <property type="entry name" value="Neur_chan_lig-bd"/>
</dbReference>